<dbReference type="PANTHER" id="PTHR38460:SF1">
    <property type="entry name" value="TAUTOMERASE YOLI-RELATED"/>
    <property type="match status" value="1"/>
</dbReference>
<dbReference type="PANTHER" id="PTHR38460">
    <property type="entry name" value="TAUTOMERASE YOLI-RELATED"/>
    <property type="match status" value="1"/>
</dbReference>
<evidence type="ECO:0000313" key="2">
    <source>
        <dbReference type="Proteomes" id="UP001370348"/>
    </source>
</evidence>
<sequence length="124" mass="14003">MPQVKVYGLLESIGKNAAALSEAIHAAMVSALKAQPDKKFQRFFAMDRSEFLFPSDRSDSYTIIEVSMFEGRSVETKKSFIRQLLANIERDVGIRPYDLEVTLFETPRANWAIRGVLGDELQTS</sequence>
<dbReference type="EMBL" id="CP089984">
    <property type="protein sequence ID" value="WXB18114.1"/>
    <property type="molecule type" value="Genomic_DNA"/>
</dbReference>
<evidence type="ECO:0000313" key="1">
    <source>
        <dbReference type="EMBL" id="WXB18114.1"/>
    </source>
</evidence>
<dbReference type="InterPro" id="IPR037479">
    <property type="entry name" value="Tauto_MSAD"/>
</dbReference>
<accession>A0ABZ2M4G9</accession>
<dbReference type="SUPFAM" id="SSF55331">
    <property type="entry name" value="Tautomerase/MIF"/>
    <property type="match status" value="1"/>
</dbReference>
<gene>
    <name evidence="1" type="ORF">LZC94_12740</name>
</gene>
<dbReference type="Gene3D" id="3.30.429.10">
    <property type="entry name" value="Macrophage Migration Inhibitory Factor"/>
    <property type="match status" value="1"/>
</dbReference>
<protein>
    <submittedName>
        <fullName evidence="1">Tautomerase family protein</fullName>
    </submittedName>
</protein>
<name>A0ABZ2M4G9_9BACT</name>
<keyword evidence="2" id="KW-1185">Reference proteome</keyword>
<reference evidence="1 2" key="1">
    <citation type="submission" date="2021-12" db="EMBL/GenBank/DDBJ databases">
        <title>Discovery of the Pendulisporaceae a myxobacterial family with distinct sporulation behavior and unique specialized metabolism.</title>
        <authorList>
            <person name="Garcia R."/>
            <person name="Popoff A."/>
            <person name="Bader C.D."/>
            <person name="Loehr J."/>
            <person name="Walesch S."/>
            <person name="Walt C."/>
            <person name="Boldt J."/>
            <person name="Bunk B."/>
            <person name="Haeckl F.J.F.P.J."/>
            <person name="Gunesch A.P."/>
            <person name="Birkelbach J."/>
            <person name="Nuebel U."/>
            <person name="Pietschmann T."/>
            <person name="Bach T."/>
            <person name="Mueller R."/>
        </authorList>
    </citation>
    <scope>NUCLEOTIDE SEQUENCE [LARGE SCALE GENOMIC DNA]</scope>
    <source>
        <strain evidence="1 2">MSr11954</strain>
    </source>
</reference>
<dbReference type="Pfam" id="PF14552">
    <property type="entry name" value="Tautomerase_2"/>
    <property type="match status" value="1"/>
</dbReference>
<proteinExistence type="predicted"/>
<dbReference type="InterPro" id="IPR014347">
    <property type="entry name" value="Tautomerase/MIF_sf"/>
</dbReference>
<dbReference type="Proteomes" id="UP001370348">
    <property type="component" value="Chromosome"/>
</dbReference>
<organism evidence="1 2">
    <name type="scientific">Pendulispora albinea</name>
    <dbReference type="NCBI Taxonomy" id="2741071"/>
    <lineage>
        <taxon>Bacteria</taxon>
        <taxon>Pseudomonadati</taxon>
        <taxon>Myxococcota</taxon>
        <taxon>Myxococcia</taxon>
        <taxon>Myxococcales</taxon>
        <taxon>Sorangiineae</taxon>
        <taxon>Pendulisporaceae</taxon>
        <taxon>Pendulispora</taxon>
    </lineage>
</organism>
<dbReference type="RefSeq" id="WP_394827755.1">
    <property type="nucleotide sequence ID" value="NZ_CP089984.1"/>
</dbReference>